<accession>A0A2C9UF31</accession>
<dbReference type="GO" id="GO:0048544">
    <property type="term" value="P:recognition of pollen"/>
    <property type="evidence" value="ECO:0007669"/>
    <property type="project" value="InterPro"/>
</dbReference>
<evidence type="ECO:0000256" key="18">
    <source>
        <dbReference type="PIRNR" id="PIRNR000641"/>
    </source>
</evidence>
<feature type="domain" description="Apple" evidence="25">
    <location>
        <begin position="341"/>
        <end position="422"/>
    </location>
</feature>
<evidence type="ECO:0000256" key="4">
    <source>
        <dbReference type="ARBA" id="ARBA00022553"/>
    </source>
</evidence>
<dbReference type="InterPro" id="IPR001245">
    <property type="entry name" value="Ser-Thr/Tyr_kinase_cat_dom"/>
</dbReference>
<evidence type="ECO:0000256" key="22">
    <source>
        <dbReference type="SAM" id="SignalP"/>
    </source>
</evidence>
<dbReference type="SUPFAM" id="SSF51110">
    <property type="entry name" value="alpha-D-mannose-specific plant lectins"/>
    <property type="match status" value="1"/>
</dbReference>
<evidence type="ECO:0000256" key="6">
    <source>
        <dbReference type="ARBA" id="ARBA00022692"/>
    </source>
</evidence>
<evidence type="ECO:0000259" key="23">
    <source>
        <dbReference type="PROSITE" id="PS50011"/>
    </source>
</evidence>
<keyword evidence="10 18" id="KW-0067">ATP-binding</keyword>
<reference evidence="27" key="1">
    <citation type="journal article" date="2016" name="Nat. Biotechnol.">
        <title>Sequencing wild and cultivated cassava and related species reveals extensive interspecific hybridization and genetic diversity.</title>
        <authorList>
            <person name="Bredeson J.V."/>
            <person name="Lyons J.B."/>
            <person name="Prochnik S.E."/>
            <person name="Wu G.A."/>
            <person name="Ha C.M."/>
            <person name="Edsinger-Gonzales E."/>
            <person name="Grimwood J."/>
            <person name="Schmutz J."/>
            <person name="Rabbi I.Y."/>
            <person name="Egesi C."/>
            <person name="Nauluvula P."/>
            <person name="Lebot V."/>
            <person name="Ndunguru J."/>
            <person name="Mkamilo G."/>
            <person name="Bart R.S."/>
            <person name="Setter T.L."/>
            <person name="Gleadow R.M."/>
            <person name="Kulakow P."/>
            <person name="Ferguson M.E."/>
            <person name="Rounsley S."/>
            <person name="Rokhsar D.S."/>
        </authorList>
    </citation>
    <scope>NUCLEOTIDE SEQUENCE [LARGE SCALE GENOMIC DNA]</scope>
    <source>
        <strain evidence="27">cv. AM560-2</strain>
    </source>
</reference>
<dbReference type="FunFam" id="3.50.4.10:FF:000002">
    <property type="entry name" value="G-type lectin S-receptor-like serine/threonine-protein kinase"/>
    <property type="match status" value="1"/>
</dbReference>
<dbReference type="GO" id="GO:0004674">
    <property type="term" value="F:protein serine/threonine kinase activity"/>
    <property type="evidence" value="ECO:0007669"/>
    <property type="project" value="UniProtKB-KW"/>
</dbReference>
<dbReference type="Pfam" id="PF08276">
    <property type="entry name" value="PAN_2"/>
    <property type="match status" value="1"/>
</dbReference>
<feature type="domain" description="Protein kinase" evidence="23">
    <location>
        <begin position="503"/>
        <end position="788"/>
    </location>
</feature>
<dbReference type="SUPFAM" id="SSF56112">
    <property type="entry name" value="Protein kinase-like (PK-like)"/>
    <property type="match status" value="1"/>
</dbReference>
<comment type="similarity">
    <text evidence="18">Belongs to the protein kinase superfamily. Ser/Thr protein kinase family.</text>
</comment>
<comment type="caution">
    <text evidence="26">The sequence shown here is derived from an EMBL/GenBank/DDBJ whole genome shotgun (WGS) entry which is preliminary data.</text>
</comment>
<dbReference type="Pfam" id="PF00954">
    <property type="entry name" value="S_locus_glycop"/>
    <property type="match status" value="1"/>
</dbReference>
<sequence>MSQLGFGALFLYFFCFSILRTSATTLDIINPIQSLRDGDTLVSAGRIFELGFFSLADSNRRYLGLWYKKISPRTIVWVANRETPLSNTSGSLNITAQGDLVLVNGTNDNFWSSNTSNIAKDPVAELLDSGNFVVRDANDSNPENFLWQSFDYPVDTTLPGMKLGVNLVTGHETFSSSWKSSEDPASGQFSVHLDLGGYPQLFLKKENRIHYRAGSWNGLRLTGTPNMKPNAFFSYEFVWNDKEVYFKYDILNDSNLVRYTISPSGLWQRFSWDERANDWVVIATAQTDQCENYAFCGAFGSCEINNSPVCLCLDGFMPKSPRDWNMLVWSDGCVRRTPLNCSDGDGFLKHSGIKLPDTSSSWFDQKIDLAQCRDLCLRNCSCSAYANLDERGGGSGCLLWFDDLIDIRGLAASGQDLYVRVAASELEKIEKKRSIKKISGIVAGIVAVIISMLIVFCICRRKIRKYGRTKKNSRKNDESEGKEEEMELPLFDMNTIVDATNNFSSSNKLGEGGFGSVYKGTSSEGQEIAVKRLSKSSGQGLREFKNEVILIAKLQHRNLVKLLGCCIHEDEKMLIYEYMPNKSLDFFLFDQTRRRLLDWHKRMHIIEGIARGLVYLHQDSRLRIIHRDLKASNILLDRDMNPKISDFGLARIFGGDQTEAKTKRVVGTYGYMSPEYAVDGLFSVKSDVFSFGVMVLEIVSGKKNRGFNHPGHELNLLGHAWILWTNEKPLELIDDCLTESCVASQVVRCIDVALLCVQKRPEDRPNMASVVVMLSSENSLPQPKQPGFFTERTPLEADNSSDKHEGYSANEVSLSLLEAR</sequence>
<evidence type="ECO:0000256" key="2">
    <source>
        <dbReference type="ARBA" id="ARBA00022475"/>
    </source>
</evidence>
<feature type="transmembrane region" description="Helical" evidence="21">
    <location>
        <begin position="438"/>
        <end position="459"/>
    </location>
</feature>
<feature type="chain" id="PRO_5013061891" description="Receptor-like serine/threonine-protein kinase" evidence="22">
    <location>
        <begin position="24"/>
        <end position="820"/>
    </location>
</feature>
<dbReference type="PROSITE" id="PS00107">
    <property type="entry name" value="PROTEIN_KINASE_ATP"/>
    <property type="match status" value="1"/>
</dbReference>
<dbReference type="Gene3D" id="3.30.200.20">
    <property type="entry name" value="Phosphorylase Kinase, domain 1"/>
    <property type="match status" value="1"/>
</dbReference>
<dbReference type="PANTHER" id="PTHR27002:SF825">
    <property type="entry name" value="RECEPTOR-LIKE SERINE_THREONINE-PROTEIN KINASE"/>
    <property type="match status" value="1"/>
</dbReference>
<dbReference type="FunFam" id="1.10.510.10:FF:000060">
    <property type="entry name" value="G-type lectin S-receptor-like serine/threonine-protein kinase"/>
    <property type="match status" value="1"/>
</dbReference>
<dbReference type="InterPro" id="IPR001480">
    <property type="entry name" value="Bulb-type_lectin_dom"/>
</dbReference>
<dbReference type="SMART" id="SM00220">
    <property type="entry name" value="S_TKc"/>
    <property type="match status" value="1"/>
</dbReference>
<evidence type="ECO:0000256" key="12">
    <source>
        <dbReference type="ARBA" id="ARBA00023136"/>
    </source>
</evidence>
<organism evidence="26 27">
    <name type="scientific">Manihot esculenta</name>
    <name type="common">Cassava</name>
    <name type="synonym">Jatropha manihot</name>
    <dbReference type="NCBI Taxonomy" id="3983"/>
    <lineage>
        <taxon>Eukaryota</taxon>
        <taxon>Viridiplantae</taxon>
        <taxon>Streptophyta</taxon>
        <taxon>Embryophyta</taxon>
        <taxon>Tracheophyta</taxon>
        <taxon>Spermatophyta</taxon>
        <taxon>Magnoliopsida</taxon>
        <taxon>eudicotyledons</taxon>
        <taxon>Gunneridae</taxon>
        <taxon>Pentapetalae</taxon>
        <taxon>rosids</taxon>
        <taxon>fabids</taxon>
        <taxon>Malpighiales</taxon>
        <taxon>Euphorbiaceae</taxon>
        <taxon>Crotonoideae</taxon>
        <taxon>Manihoteae</taxon>
        <taxon>Manihot</taxon>
    </lineage>
</organism>
<dbReference type="InterPro" id="IPR008271">
    <property type="entry name" value="Ser/Thr_kinase_AS"/>
</dbReference>
<keyword evidence="8 18" id="KW-0547">Nucleotide-binding</keyword>
<evidence type="ECO:0000256" key="1">
    <source>
        <dbReference type="ARBA" id="ARBA00004251"/>
    </source>
</evidence>
<dbReference type="CDD" id="cd14066">
    <property type="entry name" value="STKc_IRAK"/>
    <property type="match status" value="1"/>
</dbReference>
<feature type="signal peptide" evidence="22">
    <location>
        <begin position="1"/>
        <end position="23"/>
    </location>
</feature>
<dbReference type="PROSITE" id="PS00108">
    <property type="entry name" value="PROTEIN_KINASE_ST"/>
    <property type="match status" value="1"/>
</dbReference>
<dbReference type="PROSITE" id="PS50948">
    <property type="entry name" value="PAN"/>
    <property type="match status" value="1"/>
</dbReference>
<gene>
    <name evidence="26" type="ORF">MANES_15G080900v8</name>
</gene>
<dbReference type="Gene3D" id="1.10.510.10">
    <property type="entry name" value="Transferase(Phosphotransferase) domain 1"/>
    <property type="match status" value="1"/>
</dbReference>
<name>A0A2C9UF31_MANES</name>
<keyword evidence="9 18" id="KW-0418">Kinase</keyword>
<dbReference type="PROSITE" id="PS50011">
    <property type="entry name" value="PROTEIN_KINASE_DOM"/>
    <property type="match status" value="1"/>
</dbReference>
<dbReference type="GO" id="GO:0005886">
    <property type="term" value="C:plasma membrane"/>
    <property type="evidence" value="ECO:0007669"/>
    <property type="project" value="UniProtKB-SubCell"/>
</dbReference>
<dbReference type="InterPro" id="IPR000719">
    <property type="entry name" value="Prot_kinase_dom"/>
</dbReference>
<dbReference type="Pfam" id="PF01453">
    <property type="entry name" value="B_lectin"/>
    <property type="match status" value="1"/>
</dbReference>
<evidence type="ECO:0000313" key="27">
    <source>
        <dbReference type="Proteomes" id="UP000091857"/>
    </source>
</evidence>
<comment type="subcellular location">
    <subcellularLocation>
        <location evidence="1">Cell membrane</location>
        <topology evidence="1">Single-pass type I membrane protein</topology>
    </subcellularLocation>
</comment>
<keyword evidence="7 22" id="KW-0732">Signal</keyword>
<evidence type="ECO:0000259" key="25">
    <source>
        <dbReference type="PROSITE" id="PS50948"/>
    </source>
</evidence>
<keyword evidence="2" id="KW-1003">Cell membrane</keyword>
<evidence type="ECO:0000256" key="3">
    <source>
        <dbReference type="ARBA" id="ARBA00022527"/>
    </source>
</evidence>
<dbReference type="GO" id="GO:0106310">
    <property type="term" value="F:protein serine kinase activity"/>
    <property type="evidence" value="ECO:0007669"/>
    <property type="project" value="RHEA"/>
</dbReference>
<dbReference type="FunFam" id="2.90.10.10:FF:000004">
    <property type="entry name" value="G-type lectin S-receptor-like serine/threonine-protein kinase"/>
    <property type="match status" value="1"/>
</dbReference>
<keyword evidence="27" id="KW-1185">Reference proteome</keyword>
<dbReference type="CDD" id="cd00028">
    <property type="entry name" value="B_lectin"/>
    <property type="match status" value="1"/>
</dbReference>
<comment type="catalytic activity">
    <reaction evidence="17 18">
        <text>L-seryl-[protein] + ATP = O-phospho-L-seryl-[protein] + ADP + H(+)</text>
        <dbReference type="Rhea" id="RHEA:17989"/>
        <dbReference type="Rhea" id="RHEA-COMP:9863"/>
        <dbReference type="Rhea" id="RHEA-COMP:11604"/>
        <dbReference type="ChEBI" id="CHEBI:15378"/>
        <dbReference type="ChEBI" id="CHEBI:29999"/>
        <dbReference type="ChEBI" id="CHEBI:30616"/>
        <dbReference type="ChEBI" id="CHEBI:83421"/>
        <dbReference type="ChEBI" id="CHEBI:456216"/>
        <dbReference type="EC" id="2.7.11.1"/>
    </reaction>
</comment>
<dbReference type="PANTHER" id="PTHR27002">
    <property type="entry name" value="RECEPTOR-LIKE SERINE/THREONINE-PROTEIN KINASE SD1-8"/>
    <property type="match status" value="1"/>
</dbReference>
<dbReference type="InterPro" id="IPR000858">
    <property type="entry name" value="S_locus_glycoprot_dom"/>
</dbReference>
<keyword evidence="4" id="KW-0597">Phosphoprotein</keyword>
<dbReference type="CDD" id="cd01098">
    <property type="entry name" value="PAN_AP_plant"/>
    <property type="match status" value="1"/>
</dbReference>
<dbReference type="OMA" id="IRTWAID"/>
<evidence type="ECO:0000256" key="7">
    <source>
        <dbReference type="ARBA" id="ARBA00022729"/>
    </source>
</evidence>
<evidence type="ECO:0000256" key="9">
    <source>
        <dbReference type="ARBA" id="ARBA00022777"/>
    </source>
</evidence>
<comment type="catalytic activity">
    <reaction evidence="16 18">
        <text>L-threonyl-[protein] + ATP = O-phospho-L-threonyl-[protein] + ADP + H(+)</text>
        <dbReference type="Rhea" id="RHEA:46608"/>
        <dbReference type="Rhea" id="RHEA-COMP:11060"/>
        <dbReference type="Rhea" id="RHEA-COMP:11605"/>
        <dbReference type="ChEBI" id="CHEBI:15378"/>
        <dbReference type="ChEBI" id="CHEBI:30013"/>
        <dbReference type="ChEBI" id="CHEBI:30616"/>
        <dbReference type="ChEBI" id="CHEBI:61977"/>
        <dbReference type="ChEBI" id="CHEBI:456216"/>
        <dbReference type="EC" id="2.7.11.1"/>
    </reaction>
</comment>
<dbReference type="Pfam" id="PF11883">
    <property type="entry name" value="DUF3403"/>
    <property type="match status" value="1"/>
</dbReference>
<evidence type="ECO:0000259" key="24">
    <source>
        <dbReference type="PROSITE" id="PS50927"/>
    </source>
</evidence>
<keyword evidence="3 18" id="KW-0723">Serine/threonine-protein kinase</keyword>
<dbReference type="InterPro" id="IPR036426">
    <property type="entry name" value="Bulb-type_lectin_dom_sf"/>
</dbReference>
<feature type="region of interest" description="Disordered" evidence="20">
    <location>
        <begin position="778"/>
        <end position="820"/>
    </location>
</feature>
<evidence type="ECO:0000256" key="15">
    <source>
        <dbReference type="ARBA" id="ARBA00023180"/>
    </source>
</evidence>
<dbReference type="InterPro" id="IPR017441">
    <property type="entry name" value="Protein_kinase_ATP_BS"/>
</dbReference>
<feature type="binding site" evidence="19">
    <location>
        <position position="531"/>
    </location>
    <ligand>
        <name>ATP</name>
        <dbReference type="ChEBI" id="CHEBI:30616"/>
    </ligand>
</feature>
<dbReference type="EMBL" id="CM004401">
    <property type="protein sequence ID" value="OAY28609.1"/>
    <property type="molecule type" value="Genomic_DNA"/>
</dbReference>
<evidence type="ECO:0000256" key="14">
    <source>
        <dbReference type="ARBA" id="ARBA00023170"/>
    </source>
</evidence>
<keyword evidence="12 21" id="KW-0472">Membrane</keyword>
<dbReference type="InterPro" id="IPR011009">
    <property type="entry name" value="Kinase-like_dom_sf"/>
</dbReference>
<dbReference type="InterPro" id="IPR021820">
    <property type="entry name" value="S-locus_recpt_kinase_C"/>
</dbReference>
<dbReference type="AlphaFoldDB" id="A0A2C9UF31"/>
<evidence type="ECO:0000256" key="8">
    <source>
        <dbReference type="ARBA" id="ARBA00022741"/>
    </source>
</evidence>
<dbReference type="FunFam" id="3.30.200.20:FF:000195">
    <property type="entry name" value="G-type lectin S-receptor-like serine/threonine-protein kinase"/>
    <property type="match status" value="1"/>
</dbReference>
<evidence type="ECO:0000256" key="11">
    <source>
        <dbReference type="ARBA" id="ARBA00022989"/>
    </source>
</evidence>
<evidence type="ECO:0000256" key="21">
    <source>
        <dbReference type="SAM" id="Phobius"/>
    </source>
</evidence>
<evidence type="ECO:0000256" key="13">
    <source>
        <dbReference type="ARBA" id="ARBA00023157"/>
    </source>
</evidence>
<evidence type="ECO:0000256" key="20">
    <source>
        <dbReference type="SAM" id="MobiDB-lite"/>
    </source>
</evidence>
<evidence type="ECO:0000256" key="16">
    <source>
        <dbReference type="ARBA" id="ARBA00047899"/>
    </source>
</evidence>
<evidence type="ECO:0000256" key="10">
    <source>
        <dbReference type="ARBA" id="ARBA00022840"/>
    </source>
</evidence>
<dbReference type="InterPro" id="IPR003609">
    <property type="entry name" value="Pan_app"/>
</dbReference>
<dbReference type="SMART" id="SM00473">
    <property type="entry name" value="PAN_AP"/>
    <property type="match status" value="1"/>
</dbReference>
<keyword evidence="15" id="KW-0325">Glycoprotein</keyword>
<evidence type="ECO:0000256" key="19">
    <source>
        <dbReference type="PROSITE-ProRule" id="PRU10141"/>
    </source>
</evidence>
<keyword evidence="14" id="KW-0675">Receptor</keyword>
<evidence type="ECO:0000256" key="5">
    <source>
        <dbReference type="ARBA" id="ARBA00022679"/>
    </source>
</evidence>
<keyword evidence="6 21" id="KW-0812">Transmembrane</keyword>
<dbReference type="Gramene" id="Manes.15G080900.1.v8.1">
    <property type="protein sequence ID" value="Manes.15G080900.1.v8.1.CDS"/>
    <property type="gene ID" value="Manes.15G080900.v8.1"/>
</dbReference>
<keyword evidence="5 18" id="KW-0808">Transferase</keyword>
<dbReference type="PIRSF" id="PIRSF000641">
    <property type="entry name" value="SRK"/>
    <property type="match status" value="1"/>
</dbReference>
<dbReference type="Gene3D" id="2.90.10.10">
    <property type="entry name" value="Bulb-type lectin domain"/>
    <property type="match status" value="1"/>
</dbReference>
<dbReference type="Pfam" id="PF07714">
    <property type="entry name" value="PK_Tyr_Ser-Thr"/>
    <property type="match status" value="1"/>
</dbReference>
<dbReference type="GO" id="GO:0005524">
    <property type="term" value="F:ATP binding"/>
    <property type="evidence" value="ECO:0007669"/>
    <property type="project" value="UniProtKB-UniRule"/>
</dbReference>
<keyword evidence="13" id="KW-1015">Disulfide bond</keyword>
<dbReference type="SMART" id="SM00108">
    <property type="entry name" value="B_lectin"/>
    <property type="match status" value="1"/>
</dbReference>
<evidence type="ECO:0000256" key="17">
    <source>
        <dbReference type="ARBA" id="ARBA00048679"/>
    </source>
</evidence>
<dbReference type="PROSITE" id="PS50927">
    <property type="entry name" value="BULB_LECTIN"/>
    <property type="match status" value="1"/>
</dbReference>
<evidence type="ECO:0000313" key="26">
    <source>
        <dbReference type="EMBL" id="OAY28609.1"/>
    </source>
</evidence>
<protein>
    <recommendedName>
        <fullName evidence="18">Receptor-like serine/threonine-protein kinase</fullName>
        <ecNumber evidence="18">2.7.11.1</ecNumber>
    </recommendedName>
</protein>
<keyword evidence="11 21" id="KW-1133">Transmembrane helix</keyword>
<dbReference type="Proteomes" id="UP000091857">
    <property type="component" value="Chromosome 15"/>
</dbReference>
<dbReference type="InterPro" id="IPR024171">
    <property type="entry name" value="SRK-like_kinase"/>
</dbReference>
<proteinExistence type="inferred from homology"/>
<feature type="domain" description="Bulb-type lectin" evidence="24">
    <location>
        <begin position="26"/>
        <end position="147"/>
    </location>
</feature>
<dbReference type="EC" id="2.7.11.1" evidence="18"/>